<proteinExistence type="predicted"/>
<dbReference type="EMBL" id="JBHSYM010000066">
    <property type="protein sequence ID" value="MFC7015649.1"/>
    <property type="molecule type" value="Genomic_DNA"/>
</dbReference>
<evidence type="ECO:0000313" key="3">
    <source>
        <dbReference type="Proteomes" id="UP001596409"/>
    </source>
</evidence>
<dbReference type="RefSeq" id="WP_268254924.1">
    <property type="nucleotide sequence ID" value="NZ_BMWA01000009.1"/>
</dbReference>
<evidence type="ECO:0000313" key="2">
    <source>
        <dbReference type="EMBL" id="MFC7015649.1"/>
    </source>
</evidence>
<protein>
    <submittedName>
        <fullName evidence="2">Uncharacterized protein</fullName>
    </submittedName>
</protein>
<feature type="transmembrane region" description="Helical" evidence="1">
    <location>
        <begin position="12"/>
        <end position="31"/>
    </location>
</feature>
<keyword evidence="1" id="KW-0812">Transmembrane</keyword>
<comment type="caution">
    <text evidence="2">The sequence shown here is derived from an EMBL/GenBank/DDBJ whole genome shotgun (WGS) entry which is preliminary data.</text>
</comment>
<keyword evidence="1" id="KW-1133">Transmembrane helix</keyword>
<gene>
    <name evidence="2" type="ORF">ACFQMH_28890</name>
</gene>
<accession>A0ABW2E8S5</accession>
<keyword evidence="3" id="KW-1185">Reference proteome</keyword>
<reference evidence="3" key="1">
    <citation type="journal article" date="2019" name="Int. J. Syst. Evol. Microbiol.">
        <title>The Global Catalogue of Microorganisms (GCM) 10K type strain sequencing project: providing services to taxonomists for standard genome sequencing and annotation.</title>
        <authorList>
            <consortium name="The Broad Institute Genomics Platform"/>
            <consortium name="The Broad Institute Genome Sequencing Center for Infectious Disease"/>
            <person name="Wu L."/>
            <person name="Ma J."/>
        </authorList>
    </citation>
    <scope>NUCLEOTIDE SEQUENCE [LARGE SCALE GENOMIC DNA]</scope>
    <source>
        <strain evidence="3">JCM 4855</strain>
    </source>
</reference>
<organism evidence="2 3">
    <name type="scientific">Streptomyces viridiviolaceus</name>
    <dbReference type="NCBI Taxonomy" id="68282"/>
    <lineage>
        <taxon>Bacteria</taxon>
        <taxon>Bacillati</taxon>
        <taxon>Actinomycetota</taxon>
        <taxon>Actinomycetes</taxon>
        <taxon>Kitasatosporales</taxon>
        <taxon>Streptomycetaceae</taxon>
        <taxon>Streptomyces</taxon>
    </lineage>
</organism>
<name>A0ABW2E8S5_9ACTN</name>
<keyword evidence="1" id="KW-0472">Membrane</keyword>
<dbReference type="Proteomes" id="UP001596409">
    <property type="component" value="Unassembled WGS sequence"/>
</dbReference>
<evidence type="ECO:0000256" key="1">
    <source>
        <dbReference type="SAM" id="Phobius"/>
    </source>
</evidence>
<sequence>MTALAENCSATVGGWFMSAVALLSLACVPALPETSNRDLGTI</sequence>